<keyword evidence="3" id="KW-1185">Reference proteome</keyword>
<dbReference type="Pfam" id="PF07907">
    <property type="entry name" value="YibE_F"/>
    <property type="match status" value="1"/>
</dbReference>
<feature type="transmembrane region" description="Helical" evidence="1">
    <location>
        <begin position="169"/>
        <end position="190"/>
    </location>
</feature>
<dbReference type="PANTHER" id="PTHR41771">
    <property type="entry name" value="MEMBRANE PROTEIN-RELATED"/>
    <property type="match status" value="1"/>
</dbReference>
<protein>
    <submittedName>
        <fullName evidence="2">YibE/F family protein</fullName>
    </submittedName>
</protein>
<feature type="transmembrane region" description="Helical" evidence="1">
    <location>
        <begin position="241"/>
        <end position="266"/>
    </location>
</feature>
<name>A0ABY7WWQ4_9LACO</name>
<sequence>MLANQKKNFLLILMSLVILLVSYVGLRNDAFLYKRTVATVTSVQTIHRTRETDEHDNVDYQIRQRAHVRLLNGEHQGKNVTIINDYTRSQVVDFPIRKGQQVFLNHTDGNYQLTDAKRDTVSGVLMVLVLILLFVFAGKHALMIILSIGLNTLIFILGIHGILDAQGTGPWYLVGGLAVIFTVVTALFVIGMRRVGWSIMLATILSTLAAVALGYGIMTLFGYRSIHLEQVRYVTQNPHLIFFAQIVIGALGAVLDEASDISVAVFQMQTTAQKRFAAGMAIGRKIIGPLIAVLFMIFMADSFAESILWLRNGNAIAYTVSWVMGLGFVQSIISAFGIVLAVPITSGLAILFSGRGQQE</sequence>
<feature type="transmembrane region" description="Helical" evidence="1">
    <location>
        <begin position="9"/>
        <end position="26"/>
    </location>
</feature>
<feature type="transmembrane region" description="Helical" evidence="1">
    <location>
        <begin position="144"/>
        <end position="163"/>
    </location>
</feature>
<accession>A0ABY7WWQ4</accession>
<feature type="transmembrane region" description="Helical" evidence="1">
    <location>
        <begin position="286"/>
        <end position="310"/>
    </location>
</feature>
<feature type="transmembrane region" description="Helical" evidence="1">
    <location>
        <begin position="322"/>
        <end position="352"/>
    </location>
</feature>
<dbReference type="EMBL" id="CP117884">
    <property type="protein sequence ID" value="WDF83421.1"/>
    <property type="molecule type" value="Genomic_DNA"/>
</dbReference>
<evidence type="ECO:0000313" key="3">
    <source>
        <dbReference type="Proteomes" id="UP001220377"/>
    </source>
</evidence>
<dbReference type="PANTHER" id="PTHR41771:SF1">
    <property type="entry name" value="MEMBRANE PROTEIN"/>
    <property type="match status" value="1"/>
</dbReference>
<keyword evidence="1" id="KW-0472">Membrane</keyword>
<dbReference type="Proteomes" id="UP001220377">
    <property type="component" value="Chromosome"/>
</dbReference>
<keyword evidence="1" id="KW-1133">Transmembrane helix</keyword>
<proteinExistence type="predicted"/>
<dbReference type="RefSeq" id="WP_274261583.1">
    <property type="nucleotide sequence ID" value="NZ_CP117884.1"/>
</dbReference>
<feature type="transmembrane region" description="Helical" evidence="1">
    <location>
        <begin position="197"/>
        <end position="221"/>
    </location>
</feature>
<keyword evidence="1" id="KW-0812">Transmembrane</keyword>
<dbReference type="InterPro" id="IPR012507">
    <property type="entry name" value="YibE_F"/>
</dbReference>
<evidence type="ECO:0000256" key="1">
    <source>
        <dbReference type="SAM" id="Phobius"/>
    </source>
</evidence>
<reference evidence="2 3" key="1">
    <citation type="submission" date="2023-02" db="EMBL/GenBank/DDBJ databases">
        <title>Genome sequence of Lacticaseibacillus sp. KACC 23028.</title>
        <authorList>
            <person name="Kim S."/>
            <person name="Heo J."/>
            <person name="Kwon S.-W."/>
        </authorList>
    </citation>
    <scope>NUCLEOTIDE SEQUENCE [LARGE SCALE GENOMIC DNA]</scope>
    <source>
        <strain evidence="2 3">KACC 23028</strain>
    </source>
</reference>
<evidence type="ECO:0000313" key="2">
    <source>
        <dbReference type="EMBL" id="WDF83421.1"/>
    </source>
</evidence>
<gene>
    <name evidence="2" type="ORF">PQ472_04040</name>
</gene>
<organism evidence="2 3">
    <name type="scientific">Lacticaseibacillus pabuli</name>
    <dbReference type="NCBI Taxonomy" id="3025672"/>
    <lineage>
        <taxon>Bacteria</taxon>
        <taxon>Bacillati</taxon>
        <taxon>Bacillota</taxon>
        <taxon>Bacilli</taxon>
        <taxon>Lactobacillales</taxon>
        <taxon>Lactobacillaceae</taxon>
        <taxon>Lacticaseibacillus</taxon>
    </lineage>
</organism>
<feature type="transmembrane region" description="Helical" evidence="1">
    <location>
        <begin position="120"/>
        <end position="137"/>
    </location>
</feature>